<feature type="region of interest" description="Disordered" evidence="1">
    <location>
        <begin position="1"/>
        <end position="35"/>
    </location>
</feature>
<comment type="caution">
    <text evidence="2">The sequence shown here is derived from an EMBL/GenBank/DDBJ whole genome shotgun (WGS) entry which is preliminary data.</text>
</comment>
<dbReference type="AlphaFoldDB" id="A0A5N0TCG8"/>
<accession>A0A5N0TCG8</accession>
<gene>
    <name evidence="2" type="ORF">F6B40_11810</name>
</gene>
<organism evidence="2 3">
    <name type="scientific">Microbacterium caowuchunii</name>
    <dbReference type="NCBI Taxonomy" id="2614638"/>
    <lineage>
        <taxon>Bacteria</taxon>
        <taxon>Bacillati</taxon>
        <taxon>Actinomycetota</taxon>
        <taxon>Actinomycetes</taxon>
        <taxon>Micrococcales</taxon>
        <taxon>Microbacteriaceae</taxon>
        <taxon>Microbacterium</taxon>
    </lineage>
</organism>
<reference evidence="3" key="1">
    <citation type="submission" date="2019-09" db="EMBL/GenBank/DDBJ databases">
        <title>Mumia zhuanghuii sp. nov. isolated from the intestinal contents of plateau pika (Ochotona curzoniae) in the Qinghai-Tibet plateau of China.</title>
        <authorList>
            <person name="Tian Z."/>
        </authorList>
    </citation>
    <scope>NUCLEOTIDE SEQUENCE [LARGE SCALE GENOMIC DNA]</scope>
    <source>
        <strain evidence="3">L-033</strain>
    </source>
</reference>
<keyword evidence="3" id="KW-1185">Reference proteome</keyword>
<evidence type="ECO:0000313" key="3">
    <source>
        <dbReference type="Proteomes" id="UP000326838"/>
    </source>
</evidence>
<feature type="compositionally biased region" description="Basic and acidic residues" evidence="1">
    <location>
        <begin position="8"/>
        <end position="17"/>
    </location>
</feature>
<proteinExistence type="predicted"/>
<feature type="compositionally biased region" description="Basic residues" evidence="1">
    <location>
        <begin position="18"/>
        <end position="29"/>
    </location>
</feature>
<dbReference type="EMBL" id="VYUY01000015">
    <property type="protein sequence ID" value="KAA9132368.1"/>
    <property type="molecule type" value="Genomic_DNA"/>
</dbReference>
<evidence type="ECO:0000256" key="1">
    <source>
        <dbReference type="SAM" id="MobiDB-lite"/>
    </source>
</evidence>
<dbReference type="RefSeq" id="WP_150894213.1">
    <property type="nucleotide sequence ID" value="NZ_VYUY01000015.1"/>
</dbReference>
<sequence length="69" mass="7922">MQSTISRADVRRIERQNRSRRRSAARRAKMREARLRRQLSPRPHWSVYLAATLLGLGVLALVAAALLSR</sequence>
<name>A0A5N0TCG8_9MICO</name>
<dbReference type="Proteomes" id="UP000326838">
    <property type="component" value="Unassembled WGS sequence"/>
</dbReference>
<protein>
    <submittedName>
        <fullName evidence="2">Uncharacterized protein</fullName>
    </submittedName>
</protein>
<evidence type="ECO:0000313" key="2">
    <source>
        <dbReference type="EMBL" id="KAA9132368.1"/>
    </source>
</evidence>